<dbReference type="InterPro" id="IPR013154">
    <property type="entry name" value="ADH-like_N"/>
</dbReference>
<evidence type="ECO:0000313" key="4">
    <source>
        <dbReference type="EMBL" id="SHF79965.1"/>
    </source>
</evidence>
<gene>
    <name evidence="4" type="ORF">SAMN05444320_10534</name>
</gene>
<organism evidence="4 5">
    <name type="scientific">Streptoalloteichus hindustanus</name>
    <dbReference type="NCBI Taxonomy" id="2017"/>
    <lineage>
        <taxon>Bacteria</taxon>
        <taxon>Bacillati</taxon>
        <taxon>Actinomycetota</taxon>
        <taxon>Actinomycetes</taxon>
        <taxon>Pseudonocardiales</taxon>
        <taxon>Pseudonocardiaceae</taxon>
        <taxon>Streptoalloteichus</taxon>
    </lineage>
</organism>
<feature type="domain" description="Enoyl reductase (ER)" evidence="3">
    <location>
        <begin position="10"/>
        <end position="319"/>
    </location>
</feature>
<dbReference type="InterPro" id="IPR036291">
    <property type="entry name" value="NAD(P)-bd_dom_sf"/>
</dbReference>
<dbReference type="AlphaFoldDB" id="A0A1M5EL78"/>
<proteinExistence type="predicted"/>
<dbReference type="Gene3D" id="3.40.50.720">
    <property type="entry name" value="NAD(P)-binding Rossmann-like Domain"/>
    <property type="match status" value="1"/>
</dbReference>
<dbReference type="InterPro" id="IPR002364">
    <property type="entry name" value="Quin_OxRdtase/zeta-crystal_CS"/>
</dbReference>
<dbReference type="STRING" id="2017.SAMN05444320_10534"/>
<dbReference type="CDD" id="cd08244">
    <property type="entry name" value="MDR_enoyl_red"/>
    <property type="match status" value="1"/>
</dbReference>
<dbReference type="Pfam" id="PF08240">
    <property type="entry name" value="ADH_N"/>
    <property type="match status" value="1"/>
</dbReference>
<sequence length="326" mass="33378">MRVVRVTGFGGPEVLVPGEAPEPVAGPGQVVVEASAIDVIFVETQIRSGWGGEYFTVEPPYVPGGGVAGQVVAVGADVDPTWLGRRVLARAEGGGYAERVVASAAGLVPVPDELDLRDAAALLHDGPTAMGLMDVVGVRRGETVLVNAAAGGMGILLVQLARAAGARVIGAARGERKLALVRELGAEAVDYTEPGWVERVRELAGGDGVDVVLDGAGGEIGRAAFDVVAPGGRFSAHGAPSGGFAPIDQEQARRRNVRLTGIEKVQFSPEEITRLATRAVDAAAAGRIRPVIGRTFPLAEAAEAHAVVEARAVVGKTLLLTGSTTS</sequence>
<dbReference type="Pfam" id="PF00107">
    <property type="entry name" value="ADH_zinc_N"/>
    <property type="match status" value="1"/>
</dbReference>
<dbReference type="GO" id="GO:0003960">
    <property type="term" value="F:quinone reductase (NADPH) activity"/>
    <property type="evidence" value="ECO:0007669"/>
    <property type="project" value="TreeGrafter"/>
</dbReference>
<evidence type="ECO:0000256" key="1">
    <source>
        <dbReference type="ARBA" id="ARBA00022857"/>
    </source>
</evidence>
<keyword evidence="1" id="KW-0521">NADP</keyword>
<keyword evidence="5" id="KW-1185">Reference proteome</keyword>
<evidence type="ECO:0000313" key="5">
    <source>
        <dbReference type="Proteomes" id="UP000184501"/>
    </source>
</evidence>
<dbReference type="GO" id="GO:0070402">
    <property type="term" value="F:NADPH binding"/>
    <property type="evidence" value="ECO:0007669"/>
    <property type="project" value="TreeGrafter"/>
</dbReference>
<reference evidence="4 5" key="1">
    <citation type="submission" date="2016-11" db="EMBL/GenBank/DDBJ databases">
        <authorList>
            <person name="Jaros S."/>
            <person name="Januszkiewicz K."/>
            <person name="Wedrychowicz H."/>
        </authorList>
    </citation>
    <scope>NUCLEOTIDE SEQUENCE [LARGE SCALE GENOMIC DNA]</scope>
    <source>
        <strain evidence="4 5">DSM 44523</strain>
    </source>
</reference>
<dbReference type="GO" id="GO:0008270">
    <property type="term" value="F:zinc ion binding"/>
    <property type="evidence" value="ECO:0007669"/>
    <property type="project" value="InterPro"/>
</dbReference>
<dbReference type="GO" id="GO:0005829">
    <property type="term" value="C:cytosol"/>
    <property type="evidence" value="ECO:0007669"/>
    <property type="project" value="TreeGrafter"/>
</dbReference>
<keyword evidence="2" id="KW-0560">Oxidoreductase</keyword>
<dbReference type="InterPro" id="IPR020843">
    <property type="entry name" value="ER"/>
</dbReference>
<name>A0A1M5EL78_STRHI</name>
<dbReference type="OrthoDB" id="5195079at2"/>
<dbReference type="PANTHER" id="PTHR48106:SF13">
    <property type="entry name" value="QUINONE OXIDOREDUCTASE-RELATED"/>
    <property type="match status" value="1"/>
</dbReference>
<dbReference type="SUPFAM" id="SSF51735">
    <property type="entry name" value="NAD(P)-binding Rossmann-fold domains"/>
    <property type="match status" value="1"/>
</dbReference>
<dbReference type="Gene3D" id="3.90.180.10">
    <property type="entry name" value="Medium-chain alcohol dehydrogenases, catalytic domain"/>
    <property type="match status" value="1"/>
</dbReference>
<evidence type="ECO:0000256" key="2">
    <source>
        <dbReference type="ARBA" id="ARBA00023002"/>
    </source>
</evidence>
<dbReference type="RefSeq" id="WP_073484009.1">
    <property type="nucleotide sequence ID" value="NZ_FQVN01000005.1"/>
</dbReference>
<accession>A0A1M5EL78</accession>
<dbReference type="SMART" id="SM00829">
    <property type="entry name" value="PKS_ER"/>
    <property type="match status" value="1"/>
</dbReference>
<dbReference type="Proteomes" id="UP000184501">
    <property type="component" value="Unassembled WGS sequence"/>
</dbReference>
<dbReference type="InterPro" id="IPR011032">
    <property type="entry name" value="GroES-like_sf"/>
</dbReference>
<dbReference type="EMBL" id="FQVN01000005">
    <property type="protein sequence ID" value="SHF79965.1"/>
    <property type="molecule type" value="Genomic_DNA"/>
</dbReference>
<dbReference type="PROSITE" id="PS01162">
    <property type="entry name" value="QOR_ZETA_CRYSTAL"/>
    <property type="match status" value="1"/>
</dbReference>
<dbReference type="SUPFAM" id="SSF50129">
    <property type="entry name" value="GroES-like"/>
    <property type="match status" value="1"/>
</dbReference>
<evidence type="ECO:0000259" key="3">
    <source>
        <dbReference type="SMART" id="SM00829"/>
    </source>
</evidence>
<protein>
    <submittedName>
        <fullName evidence="4">NADPH2:quinone reductase</fullName>
    </submittedName>
</protein>
<dbReference type="GO" id="GO:0035925">
    <property type="term" value="F:mRNA 3'-UTR AU-rich region binding"/>
    <property type="evidence" value="ECO:0007669"/>
    <property type="project" value="TreeGrafter"/>
</dbReference>
<dbReference type="InterPro" id="IPR013149">
    <property type="entry name" value="ADH-like_C"/>
</dbReference>
<dbReference type="PANTHER" id="PTHR48106">
    <property type="entry name" value="QUINONE OXIDOREDUCTASE PIG3-RELATED"/>
    <property type="match status" value="1"/>
</dbReference>